<dbReference type="InterPro" id="IPR007485">
    <property type="entry name" value="LPS_assembly_LptE"/>
</dbReference>
<dbReference type="Proteomes" id="UP000249542">
    <property type="component" value="Unassembled WGS sequence"/>
</dbReference>
<reference evidence="2 3" key="1">
    <citation type="submission" date="2018-06" db="EMBL/GenBank/DDBJ databases">
        <title>Genomic Encyclopedia of Archaeal and Bacterial Type Strains, Phase II (KMG-II): from individual species to whole genera.</title>
        <authorList>
            <person name="Goeker M."/>
        </authorList>
    </citation>
    <scope>NUCLEOTIDE SEQUENCE [LARGE SCALE GENOMIC DNA]</scope>
    <source>
        <strain evidence="2 3">DSM 15361</strain>
    </source>
</reference>
<dbReference type="EMBL" id="QKYV01000003">
    <property type="protein sequence ID" value="PZW41654.1"/>
    <property type="molecule type" value="Genomic_DNA"/>
</dbReference>
<evidence type="ECO:0000313" key="2">
    <source>
        <dbReference type="EMBL" id="PZW41654.1"/>
    </source>
</evidence>
<organism evidence="2 3">
    <name type="scientific">Mesonia algae</name>
    <dbReference type="NCBI Taxonomy" id="213248"/>
    <lineage>
        <taxon>Bacteria</taxon>
        <taxon>Pseudomonadati</taxon>
        <taxon>Bacteroidota</taxon>
        <taxon>Flavobacteriia</taxon>
        <taxon>Flavobacteriales</taxon>
        <taxon>Flavobacteriaceae</taxon>
        <taxon>Mesonia</taxon>
    </lineage>
</organism>
<feature type="chain" id="PRO_5015974179" evidence="1">
    <location>
        <begin position="29"/>
        <end position="168"/>
    </location>
</feature>
<dbReference type="AlphaFoldDB" id="A0A2W7I4P4"/>
<feature type="signal peptide" evidence="1">
    <location>
        <begin position="1"/>
        <end position="28"/>
    </location>
</feature>
<protein>
    <submittedName>
        <fullName evidence="2">Lipopolysaccharide assembly protein</fullName>
    </submittedName>
</protein>
<dbReference type="GO" id="GO:0019867">
    <property type="term" value="C:outer membrane"/>
    <property type="evidence" value="ECO:0007669"/>
    <property type="project" value="InterPro"/>
</dbReference>
<evidence type="ECO:0000256" key="1">
    <source>
        <dbReference type="SAM" id="SignalP"/>
    </source>
</evidence>
<sequence>MIRNLKISFLASIALLLSSCGIYSLSGADIGDAKTFQVNFFQNNASLIEPGIDRIFTNQLQDFINSQTSLNLTNEGGDLIYEGEITQYYIAPMTSTSQNTAAQNRLTIAVNVRFFNNKQPEKDFERSFSFYYDYPANEQLVGSTLDTALEEIYLRINQDIFNASLTDW</sequence>
<comment type="caution">
    <text evidence="2">The sequence shown here is derived from an EMBL/GenBank/DDBJ whole genome shotgun (WGS) entry which is preliminary data.</text>
</comment>
<dbReference type="Pfam" id="PF04390">
    <property type="entry name" value="LptE"/>
    <property type="match status" value="1"/>
</dbReference>
<keyword evidence="1" id="KW-0732">Signal</keyword>
<evidence type="ECO:0000313" key="3">
    <source>
        <dbReference type="Proteomes" id="UP000249542"/>
    </source>
</evidence>
<gene>
    <name evidence="2" type="ORF">LX95_01336</name>
</gene>
<proteinExistence type="predicted"/>
<dbReference type="GO" id="GO:0043165">
    <property type="term" value="P:Gram-negative-bacterium-type cell outer membrane assembly"/>
    <property type="evidence" value="ECO:0007669"/>
    <property type="project" value="InterPro"/>
</dbReference>
<keyword evidence="3" id="KW-1185">Reference proteome</keyword>
<name>A0A2W7I4P4_9FLAO</name>
<accession>A0A2W7I4P4</accession>
<dbReference type="RefSeq" id="WP_111540659.1">
    <property type="nucleotide sequence ID" value="NZ_QKYV01000003.1"/>
</dbReference>
<dbReference type="PROSITE" id="PS51257">
    <property type="entry name" value="PROKAR_LIPOPROTEIN"/>
    <property type="match status" value="1"/>
</dbReference>